<keyword evidence="1" id="KW-0812">Transmembrane</keyword>
<feature type="transmembrane region" description="Helical" evidence="1">
    <location>
        <begin position="41"/>
        <end position="63"/>
    </location>
</feature>
<evidence type="ECO:0000313" key="2">
    <source>
        <dbReference type="EMBL" id="MFD1030170.1"/>
    </source>
</evidence>
<proteinExistence type="predicted"/>
<feature type="transmembrane region" description="Helical" evidence="1">
    <location>
        <begin position="7"/>
        <end position="29"/>
    </location>
</feature>
<evidence type="ECO:0000313" key="3">
    <source>
        <dbReference type="Proteomes" id="UP001597109"/>
    </source>
</evidence>
<gene>
    <name evidence="2" type="ORF">ACFQ1X_01795</name>
</gene>
<accession>A0ABW3L7W6</accession>
<reference evidence="3" key="1">
    <citation type="journal article" date="2019" name="Int. J. Syst. Evol. Microbiol.">
        <title>The Global Catalogue of Microorganisms (GCM) 10K type strain sequencing project: providing services to taxonomists for standard genome sequencing and annotation.</title>
        <authorList>
            <consortium name="The Broad Institute Genomics Platform"/>
            <consortium name="The Broad Institute Genome Sequencing Center for Infectious Disease"/>
            <person name="Wu L."/>
            <person name="Ma J."/>
        </authorList>
    </citation>
    <scope>NUCLEOTIDE SEQUENCE [LARGE SCALE GENOMIC DNA]</scope>
    <source>
        <strain evidence="3">CCUG 56756</strain>
    </source>
</reference>
<protein>
    <submittedName>
        <fullName evidence="2">Uncharacterized protein</fullName>
    </submittedName>
</protein>
<organism evidence="2 3">
    <name type="scientific">Metaplanococcus flavidus</name>
    <dbReference type="NCBI Taxonomy" id="569883"/>
    <lineage>
        <taxon>Bacteria</taxon>
        <taxon>Bacillati</taxon>
        <taxon>Bacillota</taxon>
        <taxon>Bacilli</taxon>
        <taxon>Bacillales</taxon>
        <taxon>Caryophanaceae</taxon>
        <taxon>Metaplanococcus</taxon>
    </lineage>
</organism>
<name>A0ABW3L7W6_9BACL</name>
<sequence>MKNRKLRIAWIIPNIFFYLMFIGFSTFVVLNAEGLQEINLFGIWVFAMMILLLVAILGSFRIWSWIREGKM</sequence>
<evidence type="ECO:0000256" key="1">
    <source>
        <dbReference type="SAM" id="Phobius"/>
    </source>
</evidence>
<dbReference type="Proteomes" id="UP001597109">
    <property type="component" value="Unassembled WGS sequence"/>
</dbReference>
<dbReference type="RefSeq" id="WP_379081107.1">
    <property type="nucleotide sequence ID" value="NZ_JBHTKI010000003.1"/>
</dbReference>
<comment type="caution">
    <text evidence="2">The sequence shown here is derived from an EMBL/GenBank/DDBJ whole genome shotgun (WGS) entry which is preliminary data.</text>
</comment>
<keyword evidence="3" id="KW-1185">Reference proteome</keyword>
<keyword evidence="1" id="KW-0472">Membrane</keyword>
<dbReference type="EMBL" id="JBHTKI010000003">
    <property type="protein sequence ID" value="MFD1030170.1"/>
    <property type="molecule type" value="Genomic_DNA"/>
</dbReference>
<keyword evidence="1" id="KW-1133">Transmembrane helix</keyword>